<dbReference type="Proteomes" id="UP000002028">
    <property type="component" value="Chromosome"/>
</dbReference>
<dbReference type="EMBL" id="CP001769">
    <property type="protein sequence ID" value="ADB40558.1"/>
    <property type="molecule type" value="Genomic_DNA"/>
</dbReference>
<accession>D2QNM2</accession>
<evidence type="ECO:0008006" key="3">
    <source>
        <dbReference type="Google" id="ProtNLM"/>
    </source>
</evidence>
<dbReference type="STRING" id="504472.Slin_4579"/>
<dbReference type="AlphaFoldDB" id="D2QNM2"/>
<dbReference type="HOGENOM" id="CLU_996583_0_0_10"/>
<name>D2QNM2_SPILD</name>
<protein>
    <recommendedName>
        <fullName evidence="3">Wadjet protein JetD C-terminal domain-containing protein</fullName>
    </recommendedName>
</protein>
<sequence>MRKISWGSLKRLHDLYTNRKSTAALNNDSFIYNHFMVNSRMIRKKRGGQKTPVWEPTPQFDWHYERWHKDKYLDFKDFFEKSELPHTALQDYEEDDIATLVFVYNNREEILKGLTTERTFLKEIFKKAIDEERESKYFIKHISLKNAVLKLLGREKEGFPDDDPKDHQWRFVVDCPTAEYVVLCENLNMLKLPRKALEHNIELWHVGGGNTKPVERLGSRQLNLPLFYSCDWDYHGLEIYSRIKRLLKGYKVELLMPRINAQRFDTKTEYHSSEWNFNIPFSGLERDDFSTKAQLLIEELIRTDKWIEEEGNDVVEMIFQII</sequence>
<gene>
    <name evidence="1" type="ordered locus">Slin_4579</name>
</gene>
<reference evidence="1 2" key="1">
    <citation type="journal article" date="2010" name="Stand. Genomic Sci.">
        <title>Complete genome sequence of Spirosoma linguale type strain (1).</title>
        <authorList>
            <person name="Lail K."/>
            <person name="Sikorski J."/>
            <person name="Saunders E."/>
            <person name="Lapidus A."/>
            <person name="Glavina Del Rio T."/>
            <person name="Copeland A."/>
            <person name="Tice H."/>
            <person name="Cheng J.-F."/>
            <person name="Lucas S."/>
            <person name="Nolan M."/>
            <person name="Bruce D."/>
            <person name="Goodwin L."/>
            <person name="Pitluck S."/>
            <person name="Ivanova N."/>
            <person name="Mavromatis K."/>
            <person name="Ovchinnikova G."/>
            <person name="Pati A."/>
            <person name="Chen A."/>
            <person name="Palaniappan K."/>
            <person name="Land M."/>
            <person name="Hauser L."/>
            <person name="Chang Y.-J."/>
            <person name="Jeffries C.D."/>
            <person name="Chain P."/>
            <person name="Brettin T."/>
            <person name="Detter J.C."/>
            <person name="Schuetze A."/>
            <person name="Rohde M."/>
            <person name="Tindall B.J."/>
            <person name="Goeker M."/>
            <person name="Bristow J."/>
            <person name="Eisen J.A."/>
            <person name="Markowitz V."/>
            <person name="Hugenholtz P."/>
            <person name="Kyrpides N.C."/>
            <person name="Klenk H.-P."/>
            <person name="Chen F."/>
        </authorList>
    </citation>
    <scope>NUCLEOTIDE SEQUENCE [LARGE SCALE GENOMIC DNA]</scope>
    <source>
        <strain evidence="2">ATCC 33905 / DSM 74 / LMG 10896 / Claus 1</strain>
    </source>
</reference>
<organism evidence="1 2">
    <name type="scientific">Spirosoma linguale (strain ATCC 33905 / DSM 74 / LMG 10896 / Claus 1)</name>
    <dbReference type="NCBI Taxonomy" id="504472"/>
    <lineage>
        <taxon>Bacteria</taxon>
        <taxon>Pseudomonadati</taxon>
        <taxon>Bacteroidota</taxon>
        <taxon>Cytophagia</taxon>
        <taxon>Cytophagales</taxon>
        <taxon>Cytophagaceae</taxon>
        <taxon>Spirosoma</taxon>
    </lineage>
</organism>
<dbReference type="RefSeq" id="WP_012929062.1">
    <property type="nucleotide sequence ID" value="NC_013730.1"/>
</dbReference>
<keyword evidence="2" id="KW-1185">Reference proteome</keyword>
<evidence type="ECO:0000313" key="1">
    <source>
        <dbReference type="EMBL" id="ADB40558.1"/>
    </source>
</evidence>
<evidence type="ECO:0000313" key="2">
    <source>
        <dbReference type="Proteomes" id="UP000002028"/>
    </source>
</evidence>
<proteinExistence type="predicted"/>
<dbReference type="KEGG" id="sli:Slin_4579"/>
<dbReference type="eggNOG" id="ENOG502Z99T">
    <property type="taxonomic scope" value="Bacteria"/>
</dbReference>